<proteinExistence type="predicted"/>
<dbReference type="EMBL" id="WBUI01000020">
    <property type="protein sequence ID" value="KAB2930503.1"/>
    <property type="molecule type" value="Genomic_DNA"/>
</dbReference>
<keyword evidence="1" id="KW-0808">Transferase</keyword>
<dbReference type="Proteomes" id="UP000460298">
    <property type="component" value="Unassembled WGS sequence"/>
</dbReference>
<name>A0A833LXS5_9LEPT</name>
<accession>A0A833LXS5</accession>
<dbReference type="GO" id="GO:0016740">
    <property type="term" value="F:transferase activity"/>
    <property type="evidence" value="ECO:0007669"/>
    <property type="project" value="UniProtKB-KW"/>
</dbReference>
<dbReference type="InterPro" id="IPR016181">
    <property type="entry name" value="Acyl_CoA_acyltransferase"/>
</dbReference>
<dbReference type="SUPFAM" id="SSF55729">
    <property type="entry name" value="Acyl-CoA N-acyltransferases (Nat)"/>
    <property type="match status" value="1"/>
</dbReference>
<sequence length="199" mass="23286">MTITIKHVIGPELAPYIEDLARLRIHVFRDFPYLYDGTIAYEERYLNTYLQSPDSVVILALDGEKVVGASTGLPMADETPDFQAPFLQSSFDVNRIFYCGESVLLKDYRGRGIYKEFFSGREDHALALRFTYCTFCAVERPEDHPLRPADYAPLDEIWRRFGYERHDEIRTQYRWKDIDSEAETEKPMVFWMKRIGGFA</sequence>
<reference evidence="1 2" key="1">
    <citation type="submission" date="2019-10" db="EMBL/GenBank/DDBJ databases">
        <title>Extracellular Electron Transfer in a Candidatus Methanoperedens spp. Enrichment Culture.</title>
        <authorList>
            <person name="Berger S."/>
            <person name="Rangel Shaw D."/>
            <person name="Berben T."/>
            <person name="In 'T Zandt M."/>
            <person name="Frank J."/>
            <person name="Reimann J."/>
            <person name="Jetten M.S.M."/>
            <person name="Welte C.U."/>
        </authorList>
    </citation>
    <scope>NUCLEOTIDE SEQUENCE [LARGE SCALE GENOMIC DNA]</scope>
    <source>
        <strain evidence="1">SB12</strain>
    </source>
</reference>
<evidence type="ECO:0000313" key="2">
    <source>
        <dbReference type="Proteomes" id="UP000460298"/>
    </source>
</evidence>
<comment type="caution">
    <text evidence="1">The sequence shown here is derived from an EMBL/GenBank/DDBJ whole genome shotgun (WGS) entry which is preliminary data.</text>
</comment>
<protein>
    <submittedName>
        <fullName evidence="1">GNAT family N-acetyltransferase</fullName>
    </submittedName>
</protein>
<evidence type="ECO:0000313" key="1">
    <source>
        <dbReference type="EMBL" id="KAB2930503.1"/>
    </source>
</evidence>
<dbReference type="AlphaFoldDB" id="A0A833LXS5"/>
<dbReference type="Gene3D" id="3.40.630.30">
    <property type="match status" value="1"/>
</dbReference>
<organism evidence="1 2">
    <name type="scientific">Leptonema illini</name>
    <dbReference type="NCBI Taxonomy" id="183"/>
    <lineage>
        <taxon>Bacteria</taxon>
        <taxon>Pseudomonadati</taxon>
        <taxon>Spirochaetota</taxon>
        <taxon>Spirochaetia</taxon>
        <taxon>Leptospirales</taxon>
        <taxon>Leptospiraceae</taxon>
        <taxon>Leptonema</taxon>
    </lineage>
</organism>
<gene>
    <name evidence="1" type="ORF">F9K24_16740</name>
</gene>